<dbReference type="EMBL" id="CM051394">
    <property type="protein sequence ID" value="KAJ4726816.1"/>
    <property type="molecule type" value="Genomic_DNA"/>
</dbReference>
<gene>
    <name evidence="1" type="ORF">OWV82_000016</name>
</gene>
<accession>A0ACC1YSV9</accession>
<comment type="caution">
    <text evidence="1">The sequence shown here is derived from an EMBL/GenBank/DDBJ whole genome shotgun (WGS) entry which is preliminary data.</text>
</comment>
<dbReference type="Proteomes" id="UP001164539">
    <property type="component" value="Chromosome 1"/>
</dbReference>
<evidence type="ECO:0000313" key="2">
    <source>
        <dbReference type="Proteomes" id="UP001164539"/>
    </source>
</evidence>
<evidence type="ECO:0000313" key="1">
    <source>
        <dbReference type="EMBL" id="KAJ4726816.1"/>
    </source>
</evidence>
<keyword evidence="2" id="KW-1185">Reference proteome</keyword>
<name>A0ACC1YSV9_MELAZ</name>
<proteinExistence type="predicted"/>
<protein>
    <submittedName>
        <fullName evidence="1">E3 ubiquitin protein ligase DRIP2-like</fullName>
    </submittedName>
</protein>
<reference evidence="1 2" key="1">
    <citation type="journal article" date="2023" name="Science">
        <title>Complex scaffold remodeling in plant triterpene biosynthesis.</title>
        <authorList>
            <person name="De La Pena R."/>
            <person name="Hodgson H."/>
            <person name="Liu J.C."/>
            <person name="Stephenson M.J."/>
            <person name="Martin A.C."/>
            <person name="Owen C."/>
            <person name="Harkess A."/>
            <person name="Leebens-Mack J."/>
            <person name="Jimenez L.E."/>
            <person name="Osbourn A."/>
            <person name="Sattely E.S."/>
        </authorList>
    </citation>
    <scope>NUCLEOTIDE SEQUENCE [LARGE SCALE GENOMIC DNA]</scope>
    <source>
        <strain evidence="2">cv. JPN11</strain>
        <tissue evidence="1">Leaf</tissue>
    </source>
</reference>
<organism evidence="1 2">
    <name type="scientific">Melia azedarach</name>
    <name type="common">Chinaberry tree</name>
    <dbReference type="NCBI Taxonomy" id="155640"/>
    <lineage>
        <taxon>Eukaryota</taxon>
        <taxon>Viridiplantae</taxon>
        <taxon>Streptophyta</taxon>
        <taxon>Embryophyta</taxon>
        <taxon>Tracheophyta</taxon>
        <taxon>Spermatophyta</taxon>
        <taxon>Magnoliopsida</taxon>
        <taxon>eudicotyledons</taxon>
        <taxon>Gunneridae</taxon>
        <taxon>Pentapetalae</taxon>
        <taxon>rosids</taxon>
        <taxon>malvids</taxon>
        <taxon>Sapindales</taxon>
        <taxon>Meliaceae</taxon>
        <taxon>Melia</taxon>
    </lineage>
</organism>
<sequence>MANNLVVKVKRETIAACMTCPICNKLLRDATTISECLHTFCRKCIDDKISDEELECCPVCNIDLGCVPLEKLRPDHTLQDVRAKIFPLKRRKVKAPEAVPSVTLPVRRKERSLSSLVVSAPRVAAQTTMTRRRTHAAARKAAALRGSTLSIDKTLKKEEDSVEDHQDGASSPETLNKLSQNVKQSSSSAHPNQQMSSKEMEDDAEQCEGKSDLWKPLNFLVEVASRTRSLKSTSQGSDAKAEPTTVIDNEAQVHKTKTKDDKPKSKGGDKNNCPDPTTSETTNPKRLRRIRRKTASAFGDSSISPQAVFDAAVARHERRNGSIWFNLVASEDQRGSPSLPQISSSYVRIKDGNIPVSFIQKYLMMKLDLTSESEVEIKCMGQPVIPTLQLYNLVDLWLQTASTSERVSATIGSSAKEFVMVLTYARKVQGLQ</sequence>